<feature type="coiled-coil region" evidence="7">
    <location>
        <begin position="85"/>
        <end position="119"/>
    </location>
</feature>
<evidence type="ECO:0000256" key="3">
    <source>
        <dbReference type="ARBA" id="ARBA00023125"/>
    </source>
</evidence>
<keyword evidence="2" id="KW-0805">Transcription regulation</keyword>
<evidence type="ECO:0000256" key="8">
    <source>
        <dbReference type="SAM" id="Phobius"/>
    </source>
</evidence>
<feature type="domain" description="BZIP" evidence="9">
    <location>
        <begin position="53"/>
        <end position="116"/>
    </location>
</feature>
<proteinExistence type="predicted"/>
<dbReference type="Proteomes" id="UP000694846">
    <property type="component" value="Unplaced"/>
</dbReference>
<dbReference type="Pfam" id="PF00170">
    <property type="entry name" value="bZIP_1"/>
    <property type="match status" value="1"/>
</dbReference>
<organism evidence="10">
    <name type="scientific">Sipha flava</name>
    <name type="common">yellow sugarcane aphid</name>
    <dbReference type="NCBI Taxonomy" id="143950"/>
    <lineage>
        <taxon>Eukaryota</taxon>
        <taxon>Metazoa</taxon>
        <taxon>Ecdysozoa</taxon>
        <taxon>Arthropoda</taxon>
        <taxon>Hexapoda</taxon>
        <taxon>Insecta</taxon>
        <taxon>Pterygota</taxon>
        <taxon>Neoptera</taxon>
        <taxon>Paraneoptera</taxon>
        <taxon>Hemiptera</taxon>
        <taxon>Sternorrhyncha</taxon>
        <taxon>Aphidomorpha</taxon>
        <taxon>Aphidoidea</taxon>
        <taxon>Aphididae</taxon>
        <taxon>Sipha</taxon>
    </lineage>
</organism>
<keyword evidence="11" id="KW-1185">Reference proteome</keyword>
<reference evidence="12 13" key="2">
    <citation type="submission" date="2025-04" db="UniProtKB">
        <authorList>
            <consortium name="RefSeq"/>
        </authorList>
    </citation>
    <scope>IDENTIFICATION</scope>
    <source>
        <tissue evidence="12 13">Whole body</tissue>
    </source>
</reference>
<dbReference type="InterPro" id="IPR046347">
    <property type="entry name" value="bZIP_sf"/>
</dbReference>
<feature type="transmembrane region" description="Helical" evidence="8">
    <location>
        <begin position="167"/>
        <end position="190"/>
    </location>
</feature>
<evidence type="ECO:0000256" key="1">
    <source>
        <dbReference type="ARBA" id="ARBA00022843"/>
    </source>
</evidence>
<keyword evidence="5" id="KW-0539">Nucleus</keyword>
<dbReference type="PANTHER" id="PTHR46542">
    <property type="entry name" value="X-BOX BINDING PROTEIN 1"/>
    <property type="match status" value="1"/>
</dbReference>
<dbReference type="RefSeq" id="XP_025410148.1">
    <property type="nucleotide sequence ID" value="XM_025554363.1"/>
</dbReference>
<evidence type="ECO:0000259" key="9">
    <source>
        <dbReference type="PROSITE" id="PS50217"/>
    </source>
</evidence>
<dbReference type="AlphaFoldDB" id="A0A2S2R2Z3"/>
<sequence length="245" mass="28498">MAPNVIRSNQMLILNSAMCYVEQRQAISDDEYESTSPRSPPAKRTYVKNISPEEKILRKKLRNREAAQLSRDKKKAQFNLLSGMVHNLRKENLHLREEIESLRSNQEKLMAENERLQEQLATDSFVPKESVSTESYTTEANNRILIDGPEVSHRHPLQKGKQNQISCLMLCCQILFLLLTVPFFMVSNFQMTTTWIGLIVMYQNVYQKSLMNYLAKVFSTNIVLMKWWGAHQKSWNPAKILIFTI</sequence>
<dbReference type="RefSeq" id="XP_025410149.1">
    <property type="nucleotide sequence ID" value="XM_025554364.1"/>
</dbReference>
<evidence type="ECO:0000256" key="2">
    <source>
        <dbReference type="ARBA" id="ARBA00023015"/>
    </source>
</evidence>
<evidence type="ECO:0000256" key="4">
    <source>
        <dbReference type="ARBA" id="ARBA00023163"/>
    </source>
</evidence>
<reference evidence="10" key="1">
    <citation type="submission" date="2018-04" db="EMBL/GenBank/DDBJ databases">
        <title>Transcriptome assembly of Sipha flava.</title>
        <authorList>
            <person name="Scully E.D."/>
            <person name="Geib S.M."/>
            <person name="Palmer N.A."/>
            <person name="Koch K."/>
            <person name="Bradshaw J."/>
            <person name="Heng-Moss T."/>
            <person name="Sarath G."/>
        </authorList>
    </citation>
    <scope>NUCLEOTIDE SEQUENCE</scope>
</reference>
<dbReference type="EMBL" id="GGMS01015214">
    <property type="protein sequence ID" value="MBY84417.1"/>
    <property type="molecule type" value="Transcribed_RNA"/>
</dbReference>
<protein>
    <recommendedName>
        <fullName evidence="6">X-box-binding protein 1</fullName>
    </recommendedName>
</protein>
<keyword evidence="4" id="KW-0804">Transcription</keyword>
<dbReference type="InterPro" id="IPR004827">
    <property type="entry name" value="bZIP"/>
</dbReference>
<dbReference type="OrthoDB" id="20960at2759"/>
<keyword evidence="8" id="KW-1133">Transmembrane helix</keyword>
<evidence type="ECO:0000313" key="13">
    <source>
        <dbReference type="RefSeq" id="XP_025410149.1"/>
    </source>
</evidence>
<dbReference type="GO" id="GO:0000981">
    <property type="term" value="F:DNA-binding transcription factor activity, RNA polymerase II-specific"/>
    <property type="evidence" value="ECO:0007669"/>
    <property type="project" value="TreeGrafter"/>
</dbReference>
<evidence type="ECO:0000256" key="5">
    <source>
        <dbReference type="ARBA" id="ARBA00023242"/>
    </source>
</evidence>
<dbReference type="CDD" id="cd14691">
    <property type="entry name" value="bZIP_XBP1"/>
    <property type="match status" value="1"/>
</dbReference>
<keyword evidence="1" id="KW-0832">Ubl conjugation</keyword>
<keyword evidence="8" id="KW-0472">Membrane</keyword>
<dbReference type="InterPro" id="IPR052470">
    <property type="entry name" value="ER_Stress-Reg_TF"/>
</dbReference>
<dbReference type="PANTHER" id="PTHR46542:SF1">
    <property type="entry name" value="X-BOX BINDING PROTEIN 1"/>
    <property type="match status" value="1"/>
</dbReference>
<keyword evidence="3" id="KW-0238">DNA-binding</keyword>
<dbReference type="GO" id="GO:0005634">
    <property type="term" value="C:nucleus"/>
    <property type="evidence" value="ECO:0007669"/>
    <property type="project" value="TreeGrafter"/>
</dbReference>
<dbReference type="Gene3D" id="1.20.5.170">
    <property type="match status" value="1"/>
</dbReference>
<gene>
    <name evidence="10" type="primary">Xbp1</name>
    <name evidence="12 13" type="synonym">LOC112683358</name>
    <name evidence="10" type="ORF">g.54438</name>
</gene>
<dbReference type="PROSITE" id="PS50217">
    <property type="entry name" value="BZIP"/>
    <property type="match status" value="1"/>
</dbReference>
<name>A0A2S2R2Z3_9HEMI</name>
<evidence type="ECO:0000313" key="11">
    <source>
        <dbReference type="Proteomes" id="UP000694846"/>
    </source>
</evidence>
<accession>A0A2S2R2Z3</accession>
<evidence type="ECO:0000313" key="12">
    <source>
        <dbReference type="RefSeq" id="XP_025410148.1"/>
    </source>
</evidence>
<dbReference type="SUPFAM" id="SSF57959">
    <property type="entry name" value="Leucine zipper domain"/>
    <property type="match status" value="1"/>
</dbReference>
<evidence type="ECO:0000256" key="7">
    <source>
        <dbReference type="SAM" id="Coils"/>
    </source>
</evidence>
<evidence type="ECO:0000256" key="6">
    <source>
        <dbReference type="ARBA" id="ARBA00040165"/>
    </source>
</evidence>
<keyword evidence="8" id="KW-0812">Transmembrane</keyword>
<dbReference type="SMART" id="SM00338">
    <property type="entry name" value="BRLZ"/>
    <property type="match status" value="1"/>
</dbReference>
<dbReference type="GO" id="GO:0000977">
    <property type="term" value="F:RNA polymerase II transcription regulatory region sequence-specific DNA binding"/>
    <property type="evidence" value="ECO:0007669"/>
    <property type="project" value="TreeGrafter"/>
</dbReference>
<evidence type="ECO:0000313" key="10">
    <source>
        <dbReference type="EMBL" id="MBY84417.1"/>
    </source>
</evidence>
<keyword evidence="7" id="KW-0175">Coiled coil</keyword>